<dbReference type="InterPro" id="IPR019278">
    <property type="entry name" value="DICT_dom"/>
</dbReference>
<dbReference type="Pfam" id="PF10069">
    <property type="entry name" value="DICT"/>
    <property type="match status" value="1"/>
</dbReference>
<keyword evidence="3" id="KW-1185">Reference proteome</keyword>
<organism evidence="2 3">
    <name type="scientific">Halothermothrix orenii (strain H 168 / OCM 544 / DSM 9562)</name>
    <dbReference type="NCBI Taxonomy" id="373903"/>
    <lineage>
        <taxon>Bacteria</taxon>
        <taxon>Bacillati</taxon>
        <taxon>Bacillota</taxon>
        <taxon>Clostridia</taxon>
        <taxon>Halanaerobiales</taxon>
        <taxon>Halothermotrichaceae</taxon>
        <taxon>Halothermothrix</taxon>
    </lineage>
</organism>
<proteinExistence type="predicted"/>
<dbReference type="Proteomes" id="UP000000719">
    <property type="component" value="Chromosome"/>
</dbReference>
<dbReference type="EMBL" id="CP001098">
    <property type="protein sequence ID" value="ACL69506.1"/>
    <property type="molecule type" value="Genomic_DNA"/>
</dbReference>
<dbReference type="OrthoDB" id="2963498at2"/>
<dbReference type="RefSeq" id="WP_012635694.1">
    <property type="nucleotide sequence ID" value="NC_011899.1"/>
</dbReference>
<evidence type="ECO:0000313" key="2">
    <source>
        <dbReference type="EMBL" id="ACL69506.1"/>
    </source>
</evidence>
<dbReference type="HOGENOM" id="CLU_1530929_0_0_9"/>
<dbReference type="AlphaFoldDB" id="B8CW37"/>
<sequence>MKELSLYEEIFTKLEGGVKKLDGGTDDSELNSFSLKFESRVPQLERMCYIMEQVLLRKPSRANVYAGFQKVSRARDIWDRFLKIADNVNKVYIFGEKDDDLPKHPDIDFIYLPEGHKLTREWFLVITKPIGKAMMVAYDLDGFGVHDDEKQRKFKGAKTNNPEIVTKARDLLEEVIASYND</sequence>
<feature type="domain" description="DICT" evidence="1">
    <location>
        <begin position="43"/>
        <end position="138"/>
    </location>
</feature>
<evidence type="ECO:0000313" key="3">
    <source>
        <dbReference type="Proteomes" id="UP000000719"/>
    </source>
</evidence>
<evidence type="ECO:0000259" key="1">
    <source>
        <dbReference type="Pfam" id="PF10069"/>
    </source>
</evidence>
<dbReference type="eggNOG" id="COG4250">
    <property type="taxonomic scope" value="Bacteria"/>
</dbReference>
<protein>
    <submittedName>
        <fullName evidence="2">Putative sensor protein</fullName>
    </submittedName>
</protein>
<gene>
    <name evidence="2" type="ordered locus">Hore_07490</name>
</gene>
<reference evidence="2 3" key="1">
    <citation type="journal article" date="2009" name="PLoS ONE">
        <title>Genome analysis of the anaerobic thermohalophilic bacterium Halothermothrix orenii.</title>
        <authorList>
            <person name="Mavromatis K."/>
            <person name="Ivanova N."/>
            <person name="Anderson I."/>
            <person name="Lykidis A."/>
            <person name="Hooper S.D."/>
            <person name="Sun H."/>
            <person name="Kunin V."/>
            <person name="Lapidus A."/>
            <person name="Hugenholtz P."/>
            <person name="Patel B."/>
            <person name="Kyrpides N.C."/>
        </authorList>
    </citation>
    <scope>NUCLEOTIDE SEQUENCE [LARGE SCALE GENOMIC DNA]</scope>
    <source>
        <strain evidence="3">H 168 / OCM 544 / DSM 9562</strain>
    </source>
</reference>
<accession>B8CW37</accession>
<dbReference type="KEGG" id="hor:Hore_07490"/>
<name>B8CW37_HALOH</name>